<keyword evidence="2 4" id="KW-0694">RNA-binding</keyword>
<dbReference type="CDD" id="cd12307">
    <property type="entry name" value="RRM_NIFK_like"/>
    <property type="match status" value="1"/>
</dbReference>
<accession>A0A2M4BUT4</accession>
<dbReference type="InterPro" id="IPR000504">
    <property type="entry name" value="RRM_dom"/>
</dbReference>
<feature type="region of interest" description="Disordered" evidence="5">
    <location>
        <begin position="193"/>
        <end position="287"/>
    </location>
</feature>
<feature type="compositionally biased region" description="Basic and acidic residues" evidence="5">
    <location>
        <begin position="259"/>
        <end position="269"/>
    </location>
</feature>
<dbReference type="GO" id="GO:0003723">
    <property type="term" value="F:RNA binding"/>
    <property type="evidence" value="ECO:0007669"/>
    <property type="project" value="UniProtKB-UniRule"/>
</dbReference>
<keyword evidence="3" id="KW-0539">Nucleus</keyword>
<feature type="region of interest" description="Disordered" evidence="5">
    <location>
        <begin position="1"/>
        <end position="22"/>
    </location>
</feature>
<dbReference type="SMART" id="SM00360">
    <property type="entry name" value="RRM"/>
    <property type="match status" value="1"/>
</dbReference>
<dbReference type="PROSITE" id="PS50102">
    <property type="entry name" value="RRM"/>
    <property type="match status" value="1"/>
</dbReference>
<evidence type="ECO:0000256" key="1">
    <source>
        <dbReference type="ARBA" id="ARBA00004604"/>
    </source>
</evidence>
<dbReference type="AlphaFoldDB" id="A0A2M4BUT4"/>
<evidence type="ECO:0000256" key="3">
    <source>
        <dbReference type="ARBA" id="ARBA00023242"/>
    </source>
</evidence>
<evidence type="ECO:0000259" key="6">
    <source>
        <dbReference type="PROSITE" id="PS50102"/>
    </source>
</evidence>
<dbReference type="EMBL" id="GGFJ01007632">
    <property type="protein sequence ID" value="MBW56773.1"/>
    <property type="molecule type" value="Transcribed_RNA"/>
</dbReference>
<dbReference type="PANTHER" id="PTHR46754">
    <property type="entry name" value="MKI67 FHA DOMAIN-INTERACTING NUCLEOLAR PHOSPHOPROTEIN"/>
    <property type="match status" value="1"/>
</dbReference>
<dbReference type="SUPFAM" id="SSF54928">
    <property type="entry name" value="RNA-binding domain, RBD"/>
    <property type="match status" value="1"/>
</dbReference>
<feature type="region of interest" description="Disordered" evidence="5">
    <location>
        <begin position="293"/>
        <end position="312"/>
    </location>
</feature>
<evidence type="ECO:0000313" key="7">
    <source>
        <dbReference type="EMBL" id="MBW56773.1"/>
    </source>
</evidence>
<dbReference type="Pfam" id="PF00076">
    <property type="entry name" value="RRM_1"/>
    <property type="match status" value="1"/>
</dbReference>
<name>A0A2M4BUT4_9DIPT</name>
<organism evidence="7">
    <name type="scientific">Anopheles marajoara</name>
    <dbReference type="NCBI Taxonomy" id="58244"/>
    <lineage>
        <taxon>Eukaryota</taxon>
        <taxon>Metazoa</taxon>
        <taxon>Ecdysozoa</taxon>
        <taxon>Arthropoda</taxon>
        <taxon>Hexapoda</taxon>
        <taxon>Insecta</taxon>
        <taxon>Pterygota</taxon>
        <taxon>Neoptera</taxon>
        <taxon>Endopterygota</taxon>
        <taxon>Diptera</taxon>
        <taxon>Nematocera</taxon>
        <taxon>Culicoidea</taxon>
        <taxon>Culicidae</taxon>
        <taxon>Anophelinae</taxon>
        <taxon>Anopheles</taxon>
    </lineage>
</organism>
<dbReference type="InterPro" id="IPR012677">
    <property type="entry name" value="Nucleotide-bd_a/b_plait_sf"/>
</dbReference>
<reference evidence="7" key="1">
    <citation type="submission" date="2018-01" db="EMBL/GenBank/DDBJ databases">
        <title>An insight into the sialome of Amazonian anophelines.</title>
        <authorList>
            <person name="Ribeiro J.M."/>
            <person name="Scarpassa V."/>
            <person name="Calvo E."/>
        </authorList>
    </citation>
    <scope>NUCLEOTIDE SEQUENCE</scope>
    <source>
        <tissue evidence="7">Salivary glands</tissue>
    </source>
</reference>
<dbReference type="Gene3D" id="3.30.70.330">
    <property type="match status" value="1"/>
</dbReference>
<evidence type="ECO:0000256" key="4">
    <source>
        <dbReference type="PROSITE-ProRule" id="PRU00176"/>
    </source>
</evidence>
<sequence length="312" mass="35001">MGETKKAIKKSPLSSADPPIIKPPSEDRGVVMVKNLPRGFYERELRKLFSQFGDVLRVYVARSKRTLRCKGFAYVEFLLRDVAVIAASALNNYMMFGQVLKTVVLPRRHHVMLSTSLRAFDDQGRLTTKYMLWLKRQTALANGVVPDSTLHARAARKLAKLKKAQGLVADSSSELSKHYEKTVALLEKDPVLVENRKRQSKPKAKEVDATHKEQKPETPQKDVEDNDDDADNDDDESFTALKPDDWDVPAPVVTPCNPEQKKASIEAAKRAKKNLKPQEPANEKLKKVEKVIKKGPAKKVKAAVKRGKNKVA</sequence>
<protein>
    <submittedName>
        <fullName evidence="7">Putative ribosomal bioproteinis protein gar2</fullName>
    </submittedName>
</protein>
<evidence type="ECO:0000256" key="5">
    <source>
        <dbReference type="SAM" id="MobiDB-lite"/>
    </source>
</evidence>
<proteinExistence type="predicted"/>
<feature type="compositionally biased region" description="Acidic residues" evidence="5">
    <location>
        <begin position="224"/>
        <end position="237"/>
    </location>
</feature>
<feature type="domain" description="RRM" evidence="6">
    <location>
        <begin position="29"/>
        <end position="101"/>
    </location>
</feature>
<comment type="subcellular location">
    <subcellularLocation>
        <location evidence="1">Nucleus</location>
        <location evidence="1">Nucleolus</location>
    </subcellularLocation>
</comment>
<dbReference type="GO" id="GO:0005730">
    <property type="term" value="C:nucleolus"/>
    <property type="evidence" value="ECO:0007669"/>
    <property type="project" value="UniProtKB-SubCell"/>
</dbReference>
<dbReference type="InterPro" id="IPR035979">
    <property type="entry name" value="RBD_domain_sf"/>
</dbReference>
<evidence type="ECO:0000256" key="2">
    <source>
        <dbReference type="ARBA" id="ARBA00022884"/>
    </source>
</evidence>
<feature type="compositionally biased region" description="Basic and acidic residues" evidence="5">
    <location>
        <begin position="193"/>
        <end position="223"/>
    </location>
</feature>